<evidence type="ECO:0000256" key="9">
    <source>
        <dbReference type="SAM" id="MobiDB-lite"/>
    </source>
</evidence>
<dbReference type="Ensembl" id="ENSUAMT00000022586.1">
    <property type="protein sequence ID" value="ENSUAMP00000020197.1"/>
    <property type="gene ID" value="ENSUAMG00000015882.1"/>
</dbReference>
<keyword evidence="4" id="KW-1003">Cell membrane</keyword>
<dbReference type="Pfam" id="PF10486">
    <property type="entry name" value="PI3K_1B_p101"/>
    <property type="match status" value="2"/>
</dbReference>
<keyword evidence="7" id="KW-0539">Nucleus</keyword>
<keyword evidence="11" id="KW-1185">Reference proteome</keyword>
<accession>A0A452RM35</accession>
<dbReference type="GeneTree" id="ENSGT00530000063753"/>
<dbReference type="InterPro" id="IPR019522">
    <property type="entry name" value="PIK3R5/6"/>
</dbReference>
<dbReference type="GO" id="GO:0046935">
    <property type="term" value="F:1-phosphatidylinositol-3-kinase regulator activity"/>
    <property type="evidence" value="ECO:0007669"/>
    <property type="project" value="InterPro"/>
</dbReference>
<dbReference type="GO" id="GO:0007186">
    <property type="term" value="P:G protein-coupled receptor signaling pathway"/>
    <property type="evidence" value="ECO:0007669"/>
    <property type="project" value="TreeGrafter"/>
</dbReference>
<evidence type="ECO:0000313" key="11">
    <source>
        <dbReference type="Proteomes" id="UP000291022"/>
    </source>
</evidence>
<dbReference type="PANTHER" id="PTHR15593">
    <property type="entry name" value="PHOSPHATIDYLINOSITOL 3-KINASE REGULATORY SUBUNIT"/>
    <property type="match status" value="1"/>
</dbReference>
<feature type="region of interest" description="Disordered" evidence="9">
    <location>
        <begin position="826"/>
        <end position="846"/>
    </location>
</feature>
<evidence type="ECO:0000256" key="3">
    <source>
        <dbReference type="ARBA" id="ARBA00004496"/>
    </source>
</evidence>
<dbReference type="AlphaFoldDB" id="A0A452RM35"/>
<dbReference type="GO" id="GO:0005737">
    <property type="term" value="C:cytoplasm"/>
    <property type="evidence" value="ECO:0007669"/>
    <property type="project" value="UniProtKB-SubCell"/>
</dbReference>
<protein>
    <recommendedName>
        <fullName evidence="8">Phosphoinositide 3-kinase regulatory subunit 5</fullName>
    </recommendedName>
</protein>
<dbReference type="PANTHER" id="PTHR15593:SF2">
    <property type="entry name" value="PHOSPHOINOSITIDE 3-KINASE REGULATORY SUBUNIT 5"/>
    <property type="match status" value="1"/>
</dbReference>
<dbReference type="GO" id="GO:0005634">
    <property type="term" value="C:nucleus"/>
    <property type="evidence" value="ECO:0007669"/>
    <property type="project" value="UniProtKB-SubCell"/>
</dbReference>
<evidence type="ECO:0000256" key="4">
    <source>
        <dbReference type="ARBA" id="ARBA00022475"/>
    </source>
</evidence>
<reference evidence="10" key="2">
    <citation type="submission" date="2025-08" db="UniProtKB">
        <authorList>
            <consortium name="Ensembl"/>
        </authorList>
    </citation>
    <scope>IDENTIFICATION</scope>
</reference>
<reference evidence="10" key="3">
    <citation type="submission" date="2025-09" db="UniProtKB">
        <authorList>
            <consortium name="Ensembl"/>
        </authorList>
    </citation>
    <scope>IDENTIFICATION</scope>
</reference>
<feature type="region of interest" description="Disordered" evidence="9">
    <location>
        <begin position="386"/>
        <end position="413"/>
    </location>
</feature>
<evidence type="ECO:0000256" key="1">
    <source>
        <dbReference type="ARBA" id="ARBA00004123"/>
    </source>
</evidence>
<keyword evidence="6" id="KW-0472">Membrane</keyword>
<dbReference type="Proteomes" id="UP000291022">
    <property type="component" value="Unassembled WGS sequence"/>
</dbReference>
<evidence type="ECO:0000313" key="10">
    <source>
        <dbReference type="Ensembl" id="ENSUAMP00000020197.1"/>
    </source>
</evidence>
<gene>
    <name evidence="10" type="primary">PIK3R5</name>
</gene>
<feature type="region of interest" description="Disordered" evidence="9">
    <location>
        <begin position="434"/>
        <end position="478"/>
    </location>
</feature>
<evidence type="ECO:0000256" key="2">
    <source>
        <dbReference type="ARBA" id="ARBA00004202"/>
    </source>
</evidence>
<dbReference type="GO" id="GO:0005944">
    <property type="term" value="C:phosphatidylinositol 3-kinase complex, class IB"/>
    <property type="evidence" value="ECO:0007669"/>
    <property type="project" value="InterPro"/>
</dbReference>
<evidence type="ECO:0000256" key="5">
    <source>
        <dbReference type="ARBA" id="ARBA00022490"/>
    </source>
</evidence>
<evidence type="ECO:0000256" key="8">
    <source>
        <dbReference type="ARBA" id="ARBA00040195"/>
    </source>
</evidence>
<dbReference type="GO" id="GO:0005886">
    <property type="term" value="C:plasma membrane"/>
    <property type="evidence" value="ECO:0007669"/>
    <property type="project" value="UniProtKB-SubCell"/>
</dbReference>
<evidence type="ECO:0000256" key="7">
    <source>
        <dbReference type="ARBA" id="ARBA00023242"/>
    </source>
</evidence>
<sequence>MQPGATTCTEDRIQHALERCLHGLSLSRCSSSWSAGLCLNCWSLQELVSRDPGHFLILLEQILQKTREVQEKGTYDLLAPLALLFYSTVLCTPHFPPDSDLLLKAARTYHRFLTWPVPYCSIYQELLTFIDAELKAPGITYQRLVRAEQGLPIRSHRSSTVTVLLLNPLEVQAEFLAVANKLSTPGHSPHGAYTTLLLHAFQATFGAHCDLPSLHGRLQSKSLAELEDIFTETVEAQELASGIGDAAEARQWLRTRLQAVGEKAGFPGVLDTAKPGQLRTIPIPVARCHTYSWNQDSFDILQEILLKEQELLQPGILGDEEEEEEEDEEDLETDGHCAQRDSLLSTSSSVFHDSTLSLASSQASEPTLSRQLLTSFVSGLSDGVDSGYVEDSEESSSEWPKRPGSQECRGHRRPGQKFNRIYKLFKSTSQLVLRRDSRGPEGGSNTALPLRRAGSLCSPLDSPVLPPTRAQRSRSLPQAKLSAQLPGWLLAPASRPQRRRPFLSGDEDPKASTLRVVVFGSDRISGKVARAYSNLRQLENNRPLLTRFFKLQFFYVPVKRSHGTSSSACPAPASQMPPLPTDSPRHPSPSDSLPLPQEVESTNDISHYLGMLDPWYERNVLGLMHLPPEVLCQVSGPHGGQRGTGCSHTALLGGPGFGGSRLRPPWRTGDEKRWGPGVWEGYRKREAVKVCPCGTGPGSKRLGIDGDREAVPLTLQIMYSKGAISGRSRWSNMEKVCTSVNLSKACRKQEELDSSMEALTLNLTEVVKRQNPKSKKGFNQISTSQIKVDKVQIIGSNGCPFAVCLDQDERKILQSVVRCEVSPCYKPEKSSVHPQPQRSPDPPAQTTPDLCSLLCLPIMTFSGALP</sequence>
<organism evidence="10 11">
    <name type="scientific">Ursus americanus</name>
    <name type="common">American black bear</name>
    <name type="synonym">Euarctos americanus</name>
    <dbReference type="NCBI Taxonomy" id="9643"/>
    <lineage>
        <taxon>Eukaryota</taxon>
        <taxon>Metazoa</taxon>
        <taxon>Chordata</taxon>
        <taxon>Craniata</taxon>
        <taxon>Vertebrata</taxon>
        <taxon>Euteleostomi</taxon>
        <taxon>Mammalia</taxon>
        <taxon>Eutheria</taxon>
        <taxon>Laurasiatheria</taxon>
        <taxon>Carnivora</taxon>
        <taxon>Caniformia</taxon>
        <taxon>Ursidae</taxon>
        <taxon>Ursus</taxon>
    </lineage>
</organism>
<comment type="subcellular location">
    <subcellularLocation>
        <location evidence="2">Cell membrane</location>
        <topology evidence="2">Peripheral membrane protein</topology>
    </subcellularLocation>
    <subcellularLocation>
        <location evidence="3">Cytoplasm</location>
    </subcellularLocation>
    <subcellularLocation>
        <location evidence="1">Nucleus</location>
    </subcellularLocation>
</comment>
<proteinExistence type="predicted"/>
<feature type="region of interest" description="Disordered" evidence="9">
    <location>
        <begin position="564"/>
        <end position="597"/>
    </location>
</feature>
<keyword evidence="5" id="KW-0963">Cytoplasm</keyword>
<name>A0A452RM35_URSAM</name>
<evidence type="ECO:0000256" key="6">
    <source>
        <dbReference type="ARBA" id="ARBA00023136"/>
    </source>
</evidence>
<reference evidence="11" key="1">
    <citation type="submission" date="2016-06" db="EMBL/GenBank/DDBJ databases">
        <title>De novo assembly and RNA-Seq shows season-dependent expression and editing in black bear kidneys.</title>
        <authorList>
            <person name="Korstanje R."/>
            <person name="Srivastava A."/>
            <person name="Sarsani V.K."/>
            <person name="Sheehan S.M."/>
            <person name="Seger R.L."/>
            <person name="Barter M.E."/>
            <person name="Lindqvist C."/>
            <person name="Brody L.C."/>
            <person name="Mullikin J.C."/>
        </authorList>
    </citation>
    <scope>NUCLEOTIDE SEQUENCE [LARGE SCALE GENOMIC DNA]</scope>
</reference>